<evidence type="ECO:0000313" key="7">
    <source>
        <dbReference type="Proteomes" id="UP001499915"/>
    </source>
</evidence>
<evidence type="ECO:0000256" key="3">
    <source>
        <dbReference type="ARBA" id="ARBA00022989"/>
    </source>
</evidence>
<keyword evidence="4" id="KW-0472">Membrane</keyword>
<proteinExistence type="predicted"/>
<evidence type="ECO:0000256" key="1">
    <source>
        <dbReference type="ARBA" id="ARBA00004167"/>
    </source>
</evidence>
<dbReference type="Pfam" id="PF04357">
    <property type="entry name" value="TamB"/>
    <property type="match status" value="1"/>
</dbReference>
<keyword evidence="7" id="KW-1185">Reference proteome</keyword>
<dbReference type="EMBL" id="BAAAET010000001">
    <property type="protein sequence ID" value="GAA0681253.1"/>
    <property type="molecule type" value="Genomic_DNA"/>
</dbReference>
<evidence type="ECO:0000256" key="2">
    <source>
        <dbReference type="ARBA" id="ARBA00022692"/>
    </source>
</evidence>
<name>A0ABP3T6K5_9GAMM</name>
<dbReference type="PANTHER" id="PTHR36985:SF1">
    <property type="entry name" value="TRANSLOCATION AND ASSEMBLY MODULE SUBUNIT TAMB"/>
    <property type="match status" value="1"/>
</dbReference>
<evidence type="ECO:0000313" key="6">
    <source>
        <dbReference type="EMBL" id="GAA0681253.1"/>
    </source>
</evidence>
<accession>A0ABP3T6K5</accession>
<dbReference type="RefSeq" id="WP_343800998.1">
    <property type="nucleotide sequence ID" value="NZ_BAAAET010000001.1"/>
</dbReference>
<reference evidence="7" key="1">
    <citation type="journal article" date="2019" name="Int. J. Syst. Evol. Microbiol.">
        <title>The Global Catalogue of Microorganisms (GCM) 10K type strain sequencing project: providing services to taxonomists for standard genome sequencing and annotation.</title>
        <authorList>
            <consortium name="The Broad Institute Genomics Platform"/>
            <consortium name="The Broad Institute Genome Sequencing Center for Infectious Disease"/>
            <person name="Wu L."/>
            <person name="Ma J."/>
        </authorList>
    </citation>
    <scope>NUCLEOTIDE SEQUENCE [LARGE SCALE GENOMIC DNA]</scope>
    <source>
        <strain evidence="7">JCM 15134</strain>
    </source>
</reference>
<dbReference type="Proteomes" id="UP001499915">
    <property type="component" value="Unassembled WGS sequence"/>
</dbReference>
<dbReference type="InterPro" id="IPR007452">
    <property type="entry name" value="TamB_C"/>
</dbReference>
<evidence type="ECO:0000256" key="4">
    <source>
        <dbReference type="ARBA" id="ARBA00023136"/>
    </source>
</evidence>
<keyword evidence="2" id="KW-0812">Transmembrane</keyword>
<dbReference type="PANTHER" id="PTHR36985">
    <property type="entry name" value="TRANSLOCATION AND ASSEMBLY MODULE SUBUNIT TAMB"/>
    <property type="match status" value="1"/>
</dbReference>
<sequence>MRPLLLWGLGTVLVLLLSVLLLLAAVLFLPSGTRFALNFAASLLPQLELEGVDGTLTSDLQIERLRFEQNGLNVELAQLRLYWHPWSLTQPLLKVHELSAARLDISLPPASDQPEPPAEKSAPLQLPTLPAVELPLAIEVDRVALGHISVVQAEQVLVDELNLSLALRTQGGLVLIEQLQLEQPASSLTLNGWTEPSRQFLTHLELQGGTDLTRWVRLEHWPESLPLNADLVVDFDGAARHITLSLSADQGGTRLRLQSQIDGAEGMDIRYQLSAQGVDPALAAPDWPGKLALDANGQVELGGELPQLVLDLTSLQGQLKQQSISASARLTGDTRQWQIDELKLSYAGARAAVSGSISDQLALKWELRAPNLARLLPEASGQLELSGQATGALQQPAVKARIRADRLAYAAQASLEKLSGDIALDLSGQSDWSADLQLVNMEASGQKLDQVALQLNGTPEQHRLTLNAKGSPGSVELAAAGGWAAAEQRWTGQLQQLELQPQPLSHWRASAPAGLTVSPEGYQLESFCLDELSAGGALCLQAQGSFAGRAQAEATLDKLALGLLTPLLNGMRLTPTLSAEVAFSQEPGGKPVLNATLSTSAGELTPAQADQTLPLAPLEASITLADDNLKLQAQTLLEFLSGELDLALDVRGLSQQQQLQGGLTLQADDLSLVSVLVPDLQNMQGQVGGQLVLGGTLNSPELSGELNYLEGGVELPALGLVITPLEFRLNQSGLPGQVRFTAAATSGEGTLNLAGDYDLAERAGELTLMGENFTAMDTAEIQALISPDLQLALGTREIRLGGTLKVPLAHISPPKTRESAVQPSSDVVRVEEGKVVEKEPVVPVYADLRIELGDDVRVDALGFKGRLLGALQIDETPGQITRATGSIQVESGEYRLYGQDLEIRRGSLVYAAGPVDNPGLDLRIGRQVDDVVVGANVSGTLREPRMDLYGEPAMPDSSVLSYLLLGKAPGESSAGEQQMMMQAALALGMSQGNKITGKLRESLSLDEFGFDSSANDESAFFIGKYLSPRLYLRYGIGVLDAVNTLSLKYKLSDKWRIEGQSSELGSGADILYTLER</sequence>
<comment type="subcellular location">
    <subcellularLocation>
        <location evidence="1">Membrane</location>
        <topology evidence="1">Single-pass membrane protein</topology>
    </subcellularLocation>
</comment>
<keyword evidence="3" id="KW-1133">Transmembrane helix</keyword>
<gene>
    <name evidence="6" type="ORF">GCM10009104_02280</name>
</gene>
<organism evidence="6 7">
    <name type="scientific">Marinobacterium maritimum</name>
    <dbReference type="NCBI Taxonomy" id="500162"/>
    <lineage>
        <taxon>Bacteria</taxon>
        <taxon>Pseudomonadati</taxon>
        <taxon>Pseudomonadota</taxon>
        <taxon>Gammaproteobacteria</taxon>
        <taxon>Oceanospirillales</taxon>
        <taxon>Oceanospirillaceae</taxon>
        <taxon>Marinobacterium</taxon>
    </lineage>
</organism>
<feature type="domain" description="Translocation and assembly module TamB C-terminal" evidence="5">
    <location>
        <begin position="744"/>
        <end position="1075"/>
    </location>
</feature>
<protein>
    <recommendedName>
        <fullName evidence="5">Translocation and assembly module TamB C-terminal domain-containing protein</fullName>
    </recommendedName>
</protein>
<comment type="caution">
    <text evidence="6">The sequence shown here is derived from an EMBL/GenBank/DDBJ whole genome shotgun (WGS) entry which is preliminary data.</text>
</comment>
<evidence type="ECO:0000259" key="5">
    <source>
        <dbReference type="Pfam" id="PF04357"/>
    </source>
</evidence>